<dbReference type="InterPro" id="IPR023769">
    <property type="entry name" value="NO_SlmA"/>
</dbReference>
<dbReference type="InterPro" id="IPR001647">
    <property type="entry name" value="HTH_TetR"/>
</dbReference>
<evidence type="ECO:0000259" key="7">
    <source>
        <dbReference type="PROSITE" id="PS50977"/>
    </source>
</evidence>
<dbReference type="InterPro" id="IPR054580">
    <property type="entry name" value="SlmA-like_C"/>
</dbReference>
<evidence type="ECO:0000256" key="6">
    <source>
        <dbReference type="PROSITE-ProRule" id="PRU00335"/>
    </source>
</evidence>
<dbReference type="PANTHER" id="PTHR43479">
    <property type="entry name" value="ACREF/ENVCD OPERON REPRESSOR-RELATED"/>
    <property type="match status" value="1"/>
</dbReference>
<keyword evidence="1 5" id="KW-0963">Cytoplasm</keyword>
<organism evidence="8 9">
    <name type="scientific">Pseudoalteromonas qingdaonensis</name>
    <dbReference type="NCBI Taxonomy" id="3131913"/>
    <lineage>
        <taxon>Bacteria</taxon>
        <taxon>Pseudomonadati</taxon>
        <taxon>Pseudomonadota</taxon>
        <taxon>Gammaproteobacteria</taxon>
        <taxon>Alteromonadales</taxon>
        <taxon>Pseudoalteromonadaceae</taxon>
        <taxon>Pseudoalteromonas</taxon>
    </lineage>
</organism>
<comment type="subunit">
    <text evidence="5">Homodimer. Interacts with FtsZ.</text>
</comment>
<reference evidence="8 9" key="1">
    <citation type="submission" date="2024-03" db="EMBL/GenBank/DDBJ databases">
        <title>Pseudoalteromonas qingdaonensis sp. nov., isolated from the intestines of marine benthic organisms.</title>
        <authorList>
            <person name="Lin X."/>
            <person name="Fang S."/>
            <person name="Hu X."/>
        </authorList>
    </citation>
    <scope>NUCLEOTIDE SEQUENCE [LARGE SCALE GENOMIC DNA]</scope>
    <source>
        <strain evidence="8 9">YIC-827</strain>
    </source>
</reference>
<dbReference type="InterPro" id="IPR036271">
    <property type="entry name" value="Tet_transcr_reg_TetR-rel_C_sf"/>
</dbReference>
<evidence type="ECO:0000256" key="5">
    <source>
        <dbReference type="HAMAP-Rule" id="MF_01839"/>
    </source>
</evidence>
<dbReference type="PANTHER" id="PTHR43479:SF11">
    <property type="entry name" value="ACREF_ENVCD OPERON REPRESSOR-RELATED"/>
    <property type="match status" value="1"/>
</dbReference>
<dbReference type="RefSeq" id="WP_105199418.1">
    <property type="nucleotide sequence ID" value="NZ_JBCGCU010000001.1"/>
</dbReference>
<keyword evidence="2 5" id="KW-0132">Cell division</keyword>
<comment type="caution">
    <text evidence="8">The sequence shown here is derived from an EMBL/GenBank/DDBJ whole genome shotgun (WGS) entry which is preliminary data.</text>
</comment>
<keyword evidence="9" id="KW-1185">Reference proteome</keyword>
<name>A0ABU9MSB4_9GAMM</name>
<gene>
    <name evidence="5 8" type="primary">slmA</name>
    <name evidence="8" type="ORF">WCN91_01865</name>
</gene>
<comment type="similarity">
    <text evidence="5">Belongs to the nucleoid occlusion factor SlmA family.</text>
</comment>
<accession>A0ABU9MSB4</accession>
<dbReference type="NCBIfam" id="NF007015">
    <property type="entry name" value="PRK09480.1"/>
    <property type="match status" value="1"/>
</dbReference>
<feature type="coiled-coil region" evidence="5">
    <location>
        <begin position="108"/>
        <end position="139"/>
    </location>
</feature>
<keyword evidence="3 5" id="KW-0238">DNA-binding</keyword>
<dbReference type="Pfam" id="PF00440">
    <property type="entry name" value="TetR_N"/>
    <property type="match status" value="1"/>
</dbReference>
<comment type="function">
    <text evidence="5">Required for nucleoid occlusion (NO) phenomenon, which prevents Z-ring formation and cell division over the nucleoid. Acts as a DNA-associated cell division inhibitor that binds simultaneously chromosomal DNA and FtsZ, and disrupts the assembly of FtsZ polymers. SlmA-DNA-binding sequences (SBS) are dispersed on non-Ter regions of the chromosome, preventing FtsZ polymerization at these regions.</text>
</comment>
<feature type="domain" description="HTH tetR-type" evidence="7">
    <location>
        <begin position="7"/>
        <end position="67"/>
    </location>
</feature>
<dbReference type="EMBL" id="JBCGCU010000001">
    <property type="protein sequence ID" value="MEM0514199.1"/>
    <property type="molecule type" value="Genomic_DNA"/>
</dbReference>
<dbReference type="HAMAP" id="MF_01839">
    <property type="entry name" value="NO_factor_SlmA"/>
    <property type="match status" value="1"/>
</dbReference>
<dbReference type="InterPro" id="IPR050624">
    <property type="entry name" value="HTH-type_Tx_Regulator"/>
</dbReference>
<dbReference type="Proteomes" id="UP001447008">
    <property type="component" value="Unassembled WGS sequence"/>
</dbReference>
<dbReference type="Gene3D" id="1.10.357.10">
    <property type="entry name" value="Tetracycline Repressor, domain 2"/>
    <property type="match status" value="1"/>
</dbReference>
<evidence type="ECO:0000313" key="9">
    <source>
        <dbReference type="Proteomes" id="UP001447008"/>
    </source>
</evidence>
<sequence length="195" mass="22529">MAATRRTNRKEQILQSLAQMLETSPGQRITTAKLAAEVGVSEAALYRHFPSKARMFEGLIEFIEDTLLSRINIILENEKETQSRVYNMLMLVLAFAEKNPGITRILTGDALQGENERLRERIQSLFEKLETQFKQVLRERKLREGKAFASDEATLANLFLAYVEGKMNQFVRSNFTAKPSAQFEKQWQELQKIWL</sequence>
<evidence type="ECO:0000256" key="4">
    <source>
        <dbReference type="ARBA" id="ARBA00023306"/>
    </source>
</evidence>
<evidence type="ECO:0000256" key="2">
    <source>
        <dbReference type="ARBA" id="ARBA00022618"/>
    </source>
</evidence>
<dbReference type="SUPFAM" id="SSF46689">
    <property type="entry name" value="Homeodomain-like"/>
    <property type="match status" value="1"/>
</dbReference>
<evidence type="ECO:0000256" key="3">
    <source>
        <dbReference type="ARBA" id="ARBA00023125"/>
    </source>
</evidence>
<feature type="DNA-binding region" description="H-T-H motif" evidence="6">
    <location>
        <begin position="30"/>
        <end position="49"/>
    </location>
</feature>
<dbReference type="SUPFAM" id="SSF48498">
    <property type="entry name" value="Tetracyclin repressor-like, C-terminal domain"/>
    <property type="match status" value="1"/>
</dbReference>
<proteinExistence type="inferred from homology"/>
<dbReference type="InterPro" id="IPR009057">
    <property type="entry name" value="Homeodomain-like_sf"/>
</dbReference>
<protein>
    <recommendedName>
        <fullName evidence="5">Nucleoid occlusion factor SlmA</fullName>
    </recommendedName>
</protein>
<dbReference type="Pfam" id="PF22276">
    <property type="entry name" value="SlmA-like_C"/>
    <property type="match status" value="1"/>
</dbReference>
<keyword evidence="4 5" id="KW-0131">Cell cycle</keyword>
<keyword evidence="5" id="KW-0175">Coiled coil</keyword>
<dbReference type="PROSITE" id="PS50977">
    <property type="entry name" value="HTH_TETR_2"/>
    <property type="match status" value="1"/>
</dbReference>
<evidence type="ECO:0000313" key="8">
    <source>
        <dbReference type="EMBL" id="MEM0514199.1"/>
    </source>
</evidence>
<evidence type="ECO:0000256" key="1">
    <source>
        <dbReference type="ARBA" id="ARBA00022490"/>
    </source>
</evidence>
<comment type="subcellular location">
    <subcellularLocation>
        <location evidence="5">Cytoplasm</location>
        <location evidence="5">Nucleoid</location>
    </subcellularLocation>
</comment>